<protein>
    <submittedName>
        <fullName evidence="2">Uncharacterized protein</fullName>
    </submittedName>
</protein>
<evidence type="ECO:0000313" key="2">
    <source>
        <dbReference type="EMBL" id="KAH3802678.1"/>
    </source>
</evidence>
<sequence>MWTKMGPHFGKAWLPNHFVPLITVSEHMESNNESATPPKNVNDVSSFEEISECKTNVNIESQSNVDSSSNVSDEGESHQNVANESNVSNEGESHQNISHESYVSNEGESHQNVSHESYVSNEGESHQNVSHESEPNHNVSNESELHNGPFQTLPNGKFIPVHDLMNLIHGHAPTVPNVPRGKKNNVFVLVNGEENIKANLAGKKASYFDDCGVWNGA</sequence>
<dbReference type="AlphaFoldDB" id="A0A9D4FT08"/>
<feature type="compositionally biased region" description="Low complexity" evidence="1">
    <location>
        <begin position="61"/>
        <end position="72"/>
    </location>
</feature>
<proteinExistence type="predicted"/>
<evidence type="ECO:0000256" key="1">
    <source>
        <dbReference type="SAM" id="MobiDB-lite"/>
    </source>
</evidence>
<evidence type="ECO:0000313" key="3">
    <source>
        <dbReference type="Proteomes" id="UP000828390"/>
    </source>
</evidence>
<reference evidence="2" key="1">
    <citation type="journal article" date="2019" name="bioRxiv">
        <title>The Genome of the Zebra Mussel, Dreissena polymorpha: A Resource for Invasive Species Research.</title>
        <authorList>
            <person name="McCartney M.A."/>
            <person name="Auch B."/>
            <person name="Kono T."/>
            <person name="Mallez S."/>
            <person name="Zhang Y."/>
            <person name="Obille A."/>
            <person name="Becker A."/>
            <person name="Abrahante J.E."/>
            <person name="Garbe J."/>
            <person name="Badalamenti J.P."/>
            <person name="Herman A."/>
            <person name="Mangelson H."/>
            <person name="Liachko I."/>
            <person name="Sullivan S."/>
            <person name="Sone E.D."/>
            <person name="Koren S."/>
            <person name="Silverstein K.A.T."/>
            <person name="Beckman K.B."/>
            <person name="Gohl D.M."/>
        </authorList>
    </citation>
    <scope>NUCLEOTIDE SEQUENCE</scope>
    <source>
        <strain evidence="2">Duluth1</strain>
        <tissue evidence="2">Whole animal</tissue>
    </source>
</reference>
<accession>A0A9D4FT08</accession>
<feature type="compositionally biased region" description="Polar residues" evidence="1">
    <location>
        <begin position="78"/>
        <end position="122"/>
    </location>
</feature>
<reference evidence="2" key="2">
    <citation type="submission" date="2020-11" db="EMBL/GenBank/DDBJ databases">
        <authorList>
            <person name="McCartney M.A."/>
            <person name="Auch B."/>
            <person name="Kono T."/>
            <person name="Mallez S."/>
            <person name="Becker A."/>
            <person name="Gohl D.M."/>
            <person name="Silverstein K.A.T."/>
            <person name="Koren S."/>
            <person name="Bechman K.B."/>
            <person name="Herman A."/>
            <person name="Abrahante J.E."/>
            <person name="Garbe J."/>
        </authorList>
    </citation>
    <scope>NUCLEOTIDE SEQUENCE</scope>
    <source>
        <strain evidence="2">Duluth1</strain>
        <tissue evidence="2">Whole animal</tissue>
    </source>
</reference>
<dbReference type="EMBL" id="JAIWYP010000007">
    <property type="protein sequence ID" value="KAH3802678.1"/>
    <property type="molecule type" value="Genomic_DNA"/>
</dbReference>
<name>A0A9D4FT08_DREPO</name>
<keyword evidence="3" id="KW-1185">Reference proteome</keyword>
<comment type="caution">
    <text evidence="2">The sequence shown here is derived from an EMBL/GenBank/DDBJ whole genome shotgun (WGS) entry which is preliminary data.</text>
</comment>
<gene>
    <name evidence="2" type="ORF">DPMN_156357</name>
</gene>
<dbReference type="Proteomes" id="UP000828390">
    <property type="component" value="Unassembled WGS sequence"/>
</dbReference>
<feature type="region of interest" description="Disordered" evidence="1">
    <location>
        <begin position="55"/>
        <end position="152"/>
    </location>
</feature>
<feature type="compositionally biased region" description="Basic and acidic residues" evidence="1">
    <location>
        <begin position="123"/>
        <end position="135"/>
    </location>
</feature>
<organism evidence="2 3">
    <name type="scientific">Dreissena polymorpha</name>
    <name type="common">Zebra mussel</name>
    <name type="synonym">Mytilus polymorpha</name>
    <dbReference type="NCBI Taxonomy" id="45954"/>
    <lineage>
        <taxon>Eukaryota</taxon>
        <taxon>Metazoa</taxon>
        <taxon>Spiralia</taxon>
        <taxon>Lophotrochozoa</taxon>
        <taxon>Mollusca</taxon>
        <taxon>Bivalvia</taxon>
        <taxon>Autobranchia</taxon>
        <taxon>Heteroconchia</taxon>
        <taxon>Euheterodonta</taxon>
        <taxon>Imparidentia</taxon>
        <taxon>Neoheterodontei</taxon>
        <taxon>Myida</taxon>
        <taxon>Dreissenoidea</taxon>
        <taxon>Dreissenidae</taxon>
        <taxon>Dreissena</taxon>
    </lineage>
</organism>